<dbReference type="EMBL" id="GGEC01066393">
    <property type="protein sequence ID" value="MBX46877.1"/>
    <property type="molecule type" value="Transcribed_RNA"/>
</dbReference>
<organism evidence="2">
    <name type="scientific">Rhizophora mucronata</name>
    <name type="common">Asiatic mangrove</name>
    <dbReference type="NCBI Taxonomy" id="61149"/>
    <lineage>
        <taxon>Eukaryota</taxon>
        <taxon>Viridiplantae</taxon>
        <taxon>Streptophyta</taxon>
        <taxon>Embryophyta</taxon>
        <taxon>Tracheophyta</taxon>
        <taxon>Spermatophyta</taxon>
        <taxon>Magnoliopsida</taxon>
        <taxon>eudicotyledons</taxon>
        <taxon>Gunneridae</taxon>
        <taxon>Pentapetalae</taxon>
        <taxon>rosids</taxon>
        <taxon>fabids</taxon>
        <taxon>Malpighiales</taxon>
        <taxon>Rhizophoraceae</taxon>
        <taxon>Rhizophora</taxon>
    </lineage>
</organism>
<evidence type="ECO:0000256" key="1">
    <source>
        <dbReference type="SAM" id="MobiDB-lite"/>
    </source>
</evidence>
<sequence length="35" mass="3618">MTCISNAPVCLPSSSHSASKGFTGYNLLPSSIPLH</sequence>
<reference evidence="2" key="1">
    <citation type="submission" date="2018-02" db="EMBL/GenBank/DDBJ databases">
        <title>Rhizophora mucronata_Transcriptome.</title>
        <authorList>
            <person name="Meera S.P."/>
            <person name="Sreeshan A."/>
            <person name="Augustine A."/>
        </authorList>
    </citation>
    <scope>NUCLEOTIDE SEQUENCE</scope>
    <source>
        <tissue evidence="2">Leaf</tissue>
    </source>
</reference>
<dbReference type="AlphaFoldDB" id="A0A2P2NWH2"/>
<protein>
    <submittedName>
        <fullName evidence="2">Uncharacterized protein</fullName>
    </submittedName>
</protein>
<evidence type="ECO:0000313" key="2">
    <source>
        <dbReference type="EMBL" id="MBX46877.1"/>
    </source>
</evidence>
<proteinExistence type="predicted"/>
<name>A0A2P2NWH2_RHIMU</name>
<feature type="region of interest" description="Disordered" evidence="1">
    <location>
        <begin position="1"/>
        <end position="25"/>
    </location>
</feature>
<accession>A0A2P2NWH2</accession>